<dbReference type="InterPro" id="IPR011992">
    <property type="entry name" value="EF-hand-dom_pair"/>
</dbReference>
<dbReference type="InterPro" id="IPR004843">
    <property type="entry name" value="Calcineurin-like_PHP"/>
</dbReference>
<keyword evidence="5" id="KW-1185">Reference proteome</keyword>
<evidence type="ECO:0000313" key="5">
    <source>
        <dbReference type="Proteomes" id="UP001566132"/>
    </source>
</evidence>
<dbReference type="Proteomes" id="UP001566132">
    <property type="component" value="Unassembled WGS sequence"/>
</dbReference>
<dbReference type="InterPro" id="IPR002048">
    <property type="entry name" value="EF_hand_dom"/>
</dbReference>
<comment type="similarity">
    <text evidence="1 2">Belongs to the PPP phosphatase family.</text>
</comment>
<proteinExistence type="inferred from homology"/>
<protein>
    <recommendedName>
        <fullName evidence="2">Serine/threonine-protein phosphatase</fullName>
        <ecNumber evidence="2">3.1.3.16</ecNumber>
    </recommendedName>
</protein>
<dbReference type="CDD" id="cd00144">
    <property type="entry name" value="MPP_PPP_family"/>
    <property type="match status" value="1"/>
</dbReference>
<dbReference type="SUPFAM" id="SSF47473">
    <property type="entry name" value="EF-hand"/>
    <property type="match status" value="1"/>
</dbReference>
<feature type="domain" description="EF-hand" evidence="3">
    <location>
        <begin position="274"/>
        <end position="309"/>
    </location>
</feature>
<evidence type="ECO:0000259" key="3">
    <source>
        <dbReference type="PROSITE" id="PS50222"/>
    </source>
</evidence>
<reference evidence="4 5" key="1">
    <citation type="submission" date="2024-05" db="EMBL/GenBank/DDBJ databases">
        <title>Genetic variation in Jamaican populations of the coffee berry borer (Hypothenemus hampei).</title>
        <authorList>
            <person name="Errbii M."/>
            <person name="Myrie A."/>
        </authorList>
    </citation>
    <scope>NUCLEOTIDE SEQUENCE [LARGE SCALE GENOMIC DNA]</scope>
    <source>
        <strain evidence="4">JA-Hopewell-2020-01-JO</strain>
        <tissue evidence="4">Whole body</tissue>
    </source>
</reference>
<comment type="catalytic activity">
    <reaction evidence="2">
        <text>O-phospho-L-threonyl-[protein] + H2O = L-threonyl-[protein] + phosphate</text>
        <dbReference type="Rhea" id="RHEA:47004"/>
        <dbReference type="Rhea" id="RHEA-COMP:11060"/>
        <dbReference type="Rhea" id="RHEA-COMP:11605"/>
        <dbReference type="ChEBI" id="CHEBI:15377"/>
        <dbReference type="ChEBI" id="CHEBI:30013"/>
        <dbReference type="ChEBI" id="CHEBI:43474"/>
        <dbReference type="ChEBI" id="CHEBI:61977"/>
        <dbReference type="EC" id="3.1.3.16"/>
    </reaction>
</comment>
<dbReference type="EC" id="3.1.3.16" evidence="2"/>
<dbReference type="InterPro" id="IPR050341">
    <property type="entry name" value="PP1_catalytic_subunit"/>
</dbReference>
<dbReference type="SUPFAM" id="SSF56300">
    <property type="entry name" value="Metallo-dependent phosphatases"/>
    <property type="match status" value="1"/>
</dbReference>
<dbReference type="GO" id="GO:0004722">
    <property type="term" value="F:protein serine/threonine phosphatase activity"/>
    <property type="evidence" value="ECO:0007669"/>
    <property type="project" value="UniProtKB-EC"/>
</dbReference>
<keyword evidence="2" id="KW-0378">Hydrolase</keyword>
<organism evidence="4 5">
    <name type="scientific">Hypothenemus hampei</name>
    <name type="common">Coffee berry borer</name>
    <dbReference type="NCBI Taxonomy" id="57062"/>
    <lineage>
        <taxon>Eukaryota</taxon>
        <taxon>Metazoa</taxon>
        <taxon>Ecdysozoa</taxon>
        <taxon>Arthropoda</taxon>
        <taxon>Hexapoda</taxon>
        <taxon>Insecta</taxon>
        <taxon>Pterygota</taxon>
        <taxon>Neoptera</taxon>
        <taxon>Endopterygota</taxon>
        <taxon>Coleoptera</taxon>
        <taxon>Polyphaga</taxon>
        <taxon>Cucujiformia</taxon>
        <taxon>Curculionidae</taxon>
        <taxon>Scolytinae</taxon>
        <taxon>Hypothenemus</taxon>
    </lineage>
</organism>
<dbReference type="PROSITE" id="PS50222">
    <property type="entry name" value="EF_HAND_2"/>
    <property type="match status" value="1"/>
</dbReference>
<evidence type="ECO:0000256" key="2">
    <source>
        <dbReference type="RuleBase" id="RU004273"/>
    </source>
</evidence>
<sequence length="795" mass="90308">MIMPIEKLSNSGHFTNVLSLLINCSTDNSVMLILENVTNNFWVPSVKTDLNSSWSKLIIKEAQEITATKLPVRLLRLSKIWYPRPEGSLYLYHCVFQCDVDANIKNKTKTVMGKYRGKVKWIAETDLLSLSENNSLKSPEILEWCQLSKGTELPQLKFEIPEDIISCNNMCEVTKEILVSGKTTDYQQLVQASGIDKLAQEDIYRALFFNSCYPAIYMNLKAFSTLIPNLGWPKSQIPFLFKCADVTNRFGLSFREFLYFLAIVDPNTGHAGASAELRCRYIFKYYDRDEDRLLKPEEFRNLIIDLRKSKKLLLDAGSITKDLQDTYKALGVLEKQPLNLKDFLRGVCDLKIRGTSHLFRSVTGIIKYLKDNERSISSGEQGVLPVKSVLELSGEQCRVTSDKQSSIPIQKNFDYEIAFHAVKIQKSGQAININEMSEIREAVSSTYLKQPINEKAKRISLNIFSQRSVSNEVLKGLRYLTTINNVKDTKTSYIWGQLDPLVYGRQLIQICNQVREIFRNEPRLLQLTSPVYIMGDLHGNIADLLYFERTLWHIGPGLSPCNLLFLGDYVDRGSYSMEVISYLFSYKLQNPNKVSLLRGNHEIREVQKMFTFYKECHLKLGDKLGNEVWNAVNNAFDTMPIAATVDGKIFCCHGGVPPPWLCPVISAINDIPTVLNQPNQQSSLAWELMWNDPVKPKTVNDKLAMELLANEGFAANARRGTAHIFSVEALERFLKANQLTHLIRAHEVAQAGFQVQQKGRLLTVFSSSKYCNGNNDAACIMVDQGKLRILCLETE</sequence>
<dbReference type="PANTHER" id="PTHR11668:SF496">
    <property type="entry name" value="SERINE_THREONINE-PROTEIN PHOSPHATASE"/>
    <property type="match status" value="1"/>
</dbReference>
<evidence type="ECO:0000313" key="4">
    <source>
        <dbReference type="EMBL" id="KAL1494189.1"/>
    </source>
</evidence>
<evidence type="ECO:0000256" key="1">
    <source>
        <dbReference type="ARBA" id="ARBA00008294"/>
    </source>
</evidence>
<gene>
    <name evidence="4" type="ORF">ABEB36_009828</name>
</gene>
<dbReference type="Gene3D" id="3.60.21.10">
    <property type="match status" value="1"/>
</dbReference>
<dbReference type="SMART" id="SM00156">
    <property type="entry name" value="PP2Ac"/>
    <property type="match status" value="1"/>
</dbReference>
<dbReference type="InterPro" id="IPR006186">
    <property type="entry name" value="Ser/Thr-sp_prot-phosphatase"/>
</dbReference>
<accession>A0ABD1EHL6</accession>
<dbReference type="PANTHER" id="PTHR11668">
    <property type="entry name" value="SERINE/THREONINE PROTEIN PHOSPHATASE"/>
    <property type="match status" value="1"/>
</dbReference>
<comment type="caution">
    <text evidence="4">The sequence shown here is derived from an EMBL/GenBank/DDBJ whole genome shotgun (WGS) entry which is preliminary data.</text>
</comment>
<dbReference type="AlphaFoldDB" id="A0ABD1EHL6"/>
<name>A0ABD1EHL6_HYPHA</name>
<dbReference type="GO" id="GO:0005737">
    <property type="term" value="C:cytoplasm"/>
    <property type="evidence" value="ECO:0007669"/>
    <property type="project" value="UniProtKB-ARBA"/>
</dbReference>
<dbReference type="Gene3D" id="1.10.238.10">
    <property type="entry name" value="EF-hand"/>
    <property type="match status" value="1"/>
</dbReference>
<dbReference type="Pfam" id="PF00149">
    <property type="entry name" value="Metallophos"/>
    <property type="match status" value="1"/>
</dbReference>
<dbReference type="InterPro" id="IPR029052">
    <property type="entry name" value="Metallo-depent_PP-like"/>
</dbReference>
<dbReference type="EMBL" id="JBDJPC010000007">
    <property type="protein sequence ID" value="KAL1494189.1"/>
    <property type="molecule type" value="Genomic_DNA"/>
</dbReference>
<dbReference type="PROSITE" id="PS00125">
    <property type="entry name" value="SER_THR_PHOSPHATASE"/>
    <property type="match status" value="1"/>
</dbReference>
<dbReference type="PRINTS" id="PR00114">
    <property type="entry name" value="STPHPHTASE"/>
</dbReference>